<dbReference type="EMBL" id="MLFT02000003">
    <property type="protein sequence ID" value="PHT52883.1"/>
    <property type="molecule type" value="Genomic_DNA"/>
</dbReference>
<dbReference type="OrthoDB" id="1304668at2759"/>
<evidence type="ECO:0000313" key="4">
    <source>
        <dbReference type="Proteomes" id="UP000224567"/>
    </source>
</evidence>
<reference evidence="4" key="2">
    <citation type="journal article" date="2017" name="J. Anim. Genet.">
        <title>Multiple reference genome sequences of hot pepper reveal the massive evolution of plant disease resistance genes by retroduplication.</title>
        <authorList>
            <person name="Kim S."/>
            <person name="Park J."/>
            <person name="Yeom S.-I."/>
            <person name="Kim Y.-M."/>
            <person name="Seo E."/>
            <person name="Kim K.-T."/>
            <person name="Kim M.-S."/>
            <person name="Lee J.M."/>
            <person name="Cheong K."/>
            <person name="Shin H.-S."/>
            <person name="Kim S.-B."/>
            <person name="Han K."/>
            <person name="Lee J."/>
            <person name="Park M."/>
            <person name="Lee H.-A."/>
            <person name="Lee H.-Y."/>
            <person name="Lee Y."/>
            <person name="Oh S."/>
            <person name="Lee J.H."/>
            <person name="Choi E."/>
            <person name="Choi E."/>
            <person name="Lee S.E."/>
            <person name="Jeon J."/>
            <person name="Kim H."/>
            <person name="Choi G."/>
            <person name="Song H."/>
            <person name="Lee J."/>
            <person name="Lee S.-C."/>
            <person name="Kwon J.-K."/>
            <person name="Lee H.-Y."/>
            <person name="Koo N."/>
            <person name="Hong Y."/>
            <person name="Kim R.W."/>
            <person name="Kang W.-H."/>
            <person name="Huh J.H."/>
            <person name="Kang B.-C."/>
            <person name="Yang T.-J."/>
            <person name="Lee Y.-H."/>
            <person name="Bennetzen J.L."/>
            <person name="Choi D."/>
        </authorList>
    </citation>
    <scope>NUCLEOTIDE SEQUENCE [LARGE SCALE GENOMIC DNA]</scope>
    <source>
        <strain evidence="4">cv. PBC81</strain>
    </source>
</reference>
<evidence type="ECO:0000313" key="3">
    <source>
        <dbReference type="EMBL" id="PHT52883.1"/>
    </source>
</evidence>
<accession>A0A2G2X600</accession>
<feature type="compositionally biased region" description="Acidic residues" evidence="2">
    <location>
        <begin position="76"/>
        <end position="96"/>
    </location>
</feature>
<feature type="region of interest" description="Disordered" evidence="2">
    <location>
        <begin position="55"/>
        <end position="96"/>
    </location>
</feature>
<proteinExistence type="predicted"/>
<dbReference type="AlphaFoldDB" id="A0A2G2X600"/>
<feature type="coiled-coil region" evidence="1">
    <location>
        <begin position="203"/>
        <end position="230"/>
    </location>
</feature>
<keyword evidence="1" id="KW-0175">Coiled coil</keyword>
<organism evidence="3 4">
    <name type="scientific">Capsicum baccatum</name>
    <name type="common">Peruvian pepper</name>
    <dbReference type="NCBI Taxonomy" id="33114"/>
    <lineage>
        <taxon>Eukaryota</taxon>
        <taxon>Viridiplantae</taxon>
        <taxon>Streptophyta</taxon>
        <taxon>Embryophyta</taxon>
        <taxon>Tracheophyta</taxon>
        <taxon>Spermatophyta</taxon>
        <taxon>Magnoliopsida</taxon>
        <taxon>eudicotyledons</taxon>
        <taxon>Gunneridae</taxon>
        <taxon>Pentapetalae</taxon>
        <taxon>asterids</taxon>
        <taxon>lamiids</taxon>
        <taxon>Solanales</taxon>
        <taxon>Solanaceae</taxon>
        <taxon>Solanoideae</taxon>
        <taxon>Capsiceae</taxon>
        <taxon>Capsicum</taxon>
    </lineage>
</organism>
<name>A0A2G2X600_CAPBA</name>
<dbReference type="Proteomes" id="UP000224567">
    <property type="component" value="Unassembled WGS sequence"/>
</dbReference>
<keyword evidence="4" id="KW-1185">Reference proteome</keyword>
<dbReference type="STRING" id="33114.A0A2G2X600"/>
<evidence type="ECO:0000256" key="1">
    <source>
        <dbReference type="SAM" id="Coils"/>
    </source>
</evidence>
<feature type="compositionally biased region" description="Basic and acidic residues" evidence="2">
    <location>
        <begin position="61"/>
        <end position="75"/>
    </location>
</feature>
<sequence>MSHGEETLSINMNEHIRSSASTSHQGYNFHISVTSQTNILAEDFEHVNRYQGMGYDSDGIEIDHHGGDEDISNKEEEGDEEISSEETNDEEEETNEEEDLFIVKIQFDPHKVVIDGIANCIQSKFEMARPLRKKFPESTREMWFEEFKLSEIDIWVQSVGGKKNERVNGLGSLGRSVKATNNLTSTLPKEIDEMIKSQVDALNVDLYAQLQNERKKNKRIRKELHLLMKHVYNKYLQIISAHLKKTTKLMRMKVMMILTM</sequence>
<comment type="caution">
    <text evidence="3">The sequence shown here is derived from an EMBL/GenBank/DDBJ whole genome shotgun (WGS) entry which is preliminary data.</text>
</comment>
<protein>
    <submittedName>
        <fullName evidence="3">Uncharacterized protein</fullName>
    </submittedName>
</protein>
<gene>
    <name evidence="3" type="ORF">CQW23_07345</name>
</gene>
<evidence type="ECO:0000256" key="2">
    <source>
        <dbReference type="SAM" id="MobiDB-lite"/>
    </source>
</evidence>
<reference evidence="3 4" key="1">
    <citation type="journal article" date="2017" name="Genome Biol.">
        <title>New reference genome sequences of hot pepper reveal the massive evolution of plant disease-resistance genes by retroduplication.</title>
        <authorList>
            <person name="Kim S."/>
            <person name="Park J."/>
            <person name="Yeom S.I."/>
            <person name="Kim Y.M."/>
            <person name="Seo E."/>
            <person name="Kim K.T."/>
            <person name="Kim M.S."/>
            <person name="Lee J.M."/>
            <person name="Cheong K."/>
            <person name="Shin H.S."/>
            <person name="Kim S.B."/>
            <person name="Han K."/>
            <person name="Lee J."/>
            <person name="Park M."/>
            <person name="Lee H.A."/>
            <person name="Lee H.Y."/>
            <person name="Lee Y."/>
            <person name="Oh S."/>
            <person name="Lee J.H."/>
            <person name="Choi E."/>
            <person name="Choi E."/>
            <person name="Lee S.E."/>
            <person name="Jeon J."/>
            <person name="Kim H."/>
            <person name="Choi G."/>
            <person name="Song H."/>
            <person name="Lee J."/>
            <person name="Lee S.C."/>
            <person name="Kwon J.K."/>
            <person name="Lee H.Y."/>
            <person name="Koo N."/>
            <person name="Hong Y."/>
            <person name="Kim R.W."/>
            <person name="Kang W.H."/>
            <person name="Huh J.H."/>
            <person name="Kang B.C."/>
            <person name="Yang T.J."/>
            <person name="Lee Y.H."/>
            <person name="Bennetzen J.L."/>
            <person name="Choi D."/>
        </authorList>
    </citation>
    <scope>NUCLEOTIDE SEQUENCE [LARGE SCALE GENOMIC DNA]</scope>
    <source>
        <strain evidence="4">cv. PBC81</strain>
    </source>
</reference>